<comment type="caution">
    <text evidence="1">The sequence shown here is derived from an EMBL/GenBank/DDBJ whole genome shotgun (WGS) entry which is preliminary data.</text>
</comment>
<dbReference type="Proteomes" id="UP001065047">
    <property type="component" value="Unassembled WGS sequence"/>
</dbReference>
<gene>
    <name evidence="1" type="ORF">AA14337_3259</name>
</gene>
<evidence type="ECO:0000313" key="1">
    <source>
        <dbReference type="EMBL" id="GBQ86174.1"/>
    </source>
</evidence>
<protein>
    <submittedName>
        <fullName evidence="1">Uncharacterized protein</fullName>
    </submittedName>
</protein>
<name>A0ABQ0Q0K9_9PROT</name>
<sequence length="62" mass="6821">MVHRYDHHDTHLLATLPLGTAEGLPVEEALSIHPLGAAGEPAGHQHIRCRRNFVPRPNAVSR</sequence>
<organism evidence="1 2">
    <name type="scientific">Acetobacter malorum DSM 14337</name>
    <dbReference type="NCBI Taxonomy" id="1307910"/>
    <lineage>
        <taxon>Bacteria</taxon>
        <taxon>Pseudomonadati</taxon>
        <taxon>Pseudomonadota</taxon>
        <taxon>Alphaproteobacteria</taxon>
        <taxon>Acetobacterales</taxon>
        <taxon>Acetobacteraceae</taxon>
        <taxon>Acetobacter</taxon>
    </lineage>
</organism>
<reference evidence="1" key="1">
    <citation type="submission" date="2013-04" db="EMBL/GenBank/DDBJ databases">
        <title>The genome sequencing project of 58 acetic acid bacteria.</title>
        <authorList>
            <person name="Okamoto-Kainuma A."/>
            <person name="Ishikawa M."/>
            <person name="Umino S."/>
            <person name="Koizumi Y."/>
            <person name="Shiwa Y."/>
            <person name="Yoshikawa H."/>
            <person name="Matsutani M."/>
            <person name="Matsushita K."/>
        </authorList>
    </citation>
    <scope>NUCLEOTIDE SEQUENCE</scope>
    <source>
        <strain evidence="1">DSM 14337</strain>
    </source>
</reference>
<dbReference type="EMBL" id="BAPF01000057">
    <property type="protein sequence ID" value="GBQ86174.1"/>
    <property type="molecule type" value="Genomic_DNA"/>
</dbReference>
<accession>A0ABQ0Q0K9</accession>
<evidence type="ECO:0000313" key="2">
    <source>
        <dbReference type="Proteomes" id="UP001065047"/>
    </source>
</evidence>
<proteinExistence type="predicted"/>
<keyword evidence="2" id="KW-1185">Reference proteome</keyword>